<evidence type="ECO:0000256" key="1">
    <source>
        <dbReference type="SAM" id="MobiDB-lite"/>
    </source>
</evidence>
<name>A0A6M0S6Q3_9CYAN</name>
<sequence length="145" mass="16590">MGFLDFWRQEQETQPSEHQLTLSGDSERLPDKRGRTDGGKIFKRFTDSIKANGGDCYNDAVQEETAELFGCGVRELYKATGGKRRDRSTLPEIVQQAYMANEVLTAVELERWIGSLPHQEQEAVNEAILNIVRDESKKTRNRLSW</sequence>
<accession>A0A6M0S6Q3</accession>
<evidence type="ECO:0000313" key="2">
    <source>
        <dbReference type="EMBL" id="NEZ63502.1"/>
    </source>
</evidence>
<dbReference type="RefSeq" id="WP_163662994.1">
    <property type="nucleotide sequence ID" value="NZ_QZCE01000002.1"/>
</dbReference>
<feature type="compositionally biased region" description="Polar residues" evidence="1">
    <location>
        <begin position="12"/>
        <end position="24"/>
    </location>
</feature>
<dbReference type="AlphaFoldDB" id="A0A6M0S6Q3"/>
<protein>
    <submittedName>
        <fullName evidence="2">Uncharacterized protein</fullName>
    </submittedName>
</protein>
<feature type="region of interest" description="Disordered" evidence="1">
    <location>
        <begin position="8"/>
        <end position="38"/>
    </location>
</feature>
<reference evidence="2 3" key="1">
    <citation type="journal article" date="2020" name="Microb. Ecol.">
        <title>Ecogenomics of the Marine Benthic Filamentous Cyanobacterium Adonisia.</title>
        <authorList>
            <person name="Walter J.M."/>
            <person name="Coutinho F.H."/>
            <person name="Leomil L."/>
            <person name="Hargreaves P.I."/>
            <person name="Campeao M.E."/>
            <person name="Vieira V.V."/>
            <person name="Silva B.S."/>
            <person name="Fistarol G.O."/>
            <person name="Salomon P.S."/>
            <person name="Sawabe T."/>
            <person name="Mino S."/>
            <person name="Hosokawa M."/>
            <person name="Miyashita H."/>
            <person name="Maruyama F."/>
            <person name="van Verk M.C."/>
            <person name="Dutilh B.E."/>
            <person name="Thompson C.C."/>
            <person name="Thompson F.L."/>
        </authorList>
    </citation>
    <scope>NUCLEOTIDE SEQUENCE [LARGE SCALE GENOMIC DNA]</scope>
    <source>
        <strain evidence="2 3">CCMR0082</strain>
    </source>
</reference>
<proteinExistence type="predicted"/>
<feature type="compositionally biased region" description="Basic and acidic residues" evidence="1">
    <location>
        <begin position="25"/>
        <end position="38"/>
    </location>
</feature>
<gene>
    <name evidence="2" type="ORF">D0962_12020</name>
</gene>
<evidence type="ECO:0000313" key="3">
    <source>
        <dbReference type="Proteomes" id="UP000473574"/>
    </source>
</evidence>
<dbReference type="EMBL" id="QZCE01000002">
    <property type="protein sequence ID" value="NEZ63502.1"/>
    <property type="molecule type" value="Genomic_DNA"/>
</dbReference>
<dbReference type="Proteomes" id="UP000473574">
    <property type="component" value="Unassembled WGS sequence"/>
</dbReference>
<comment type="caution">
    <text evidence="2">The sequence shown here is derived from an EMBL/GenBank/DDBJ whole genome shotgun (WGS) entry which is preliminary data.</text>
</comment>
<organism evidence="2 3">
    <name type="scientific">Adonisia turfae CCMR0082</name>
    <dbReference type="NCBI Taxonomy" id="2304604"/>
    <lineage>
        <taxon>Bacteria</taxon>
        <taxon>Bacillati</taxon>
        <taxon>Cyanobacteriota</taxon>
        <taxon>Adonisia</taxon>
        <taxon>Adonisia turfae</taxon>
    </lineage>
</organism>